<proteinExistence type="predicted"/>
<comment type="caution">
    <text evidence="1">The sequence shown here is derived from an EMBL/GenBank/DDBJ whole genome shotgun (WGS) entry which is preliminary data.</text>
</comment>
<evidence type="ECO:0000313" key="1">
    <source>
        <dbReference type="EMBL" id="KAK4424674.1"/>
    </source>
</evidence>
<reference evidence="1" key="1">
    <citation type="submission" date="2020-06" db="EMBL/GenBank/DDBJ databases">
        <authorList>
            <person name="Li T."/>
            <person name="Hu X."/>
            <person name="Zhang T."/>
            <person name="Song X."/>
            <person name="Zhang H."/>
            <person name="Dai N."/>
            <person name="Sheng W."/>
            <person name="Hou X."/>
            <person name="Wei L."/>
        </authorList>
    </citation>
    <scope>NUCLEOTIDE SEQUENCE</scope>
    <source>
        <strain evidence="1">3651</strain>
        <tissue evidence="1">Leaf</tissue>
    </source>
</reference>
<dbReference type="AlphaFoldDB" id="A0AAE1Y6M3"/>
<gene>
    <name evidence="1" type="ORF">Salat_1661000</name>
</gene>
<accession>A0AAE1Y6M3</accession>
<reference evidence="1" key="2">
    <citation type="journal article" date="2024" name="Plant">
        <title>Genomic evolution and insights into agronomic trait innovations of Sesamum species.</title>
        <authorList>
            <person name="Miao H."/>
            <person name="Wang L."/>
            <person name="Qu L."/>
            <person name="Liu H."/>
            <person name="Sun Y."/>
            <person name="Le M."/>
            <person name="Wang Q."/>
            <person name="Wei S."/>
            <person name="Zheng Y."/>
            <person name="Lin W."/>
            <person name="Duan Y."/>
            <person name="Cao H."/>
            <person name="Xiong S."/>
            <person name="Wang X."/>
            <person name="Wei L."/>
            <person name="Li C."/>
            <person name="Ma Q."/>
            <person name="Ju M."/>
            <person name="Zhao R."/>
            <person name="Li G."/>
            <person name="Mu C."/>
            <person name="Tian Q."/>
            <person name="Mei H."/>
            <person name="Zhang T."/>
            <person name="Gao T."/>
            <person name="Zhang H."/>
        </authorList>
    </citation>
    <scope>NUCLEOTIDE SEQUENCE</scope>
    <source>
        <strain evidence="1">3651</strain>
    </source>
</reference>
<evidence type="ECO:0000313" key="2">
    <source>
        <dbReference type="Proteomes" id="UP001293254"/>
    </source>
</evidence>
<sequence length="183" mass="20986">MNNPNSEPMNHPEQQAPWAADMGPLLATLQQFFQYAQWQAPQVAKPATDQALERFLRFQPPKFFGESDDYKEESWIDEIQKIFKVLSIVAQYEAKFNKLIKYASDMLDDELRRTKKLIRAPLLDVERTILPCGLTTYKVTVEEAMEVEAGLAELNQLKECVKRARPTPQPCKALGLRKGPMSE</sequence>
<dbReference type="Proteomes" id="UP001293254">
    <property type="component" value="Unassembled WGS sequence"/>
</dbReference>
<name>A0AAE1Y6M3_9LAMI</name>
<organism evidence="1 2">
    <name type="scientific">Sesamum alatum</name>
    <dbReference type="NCBI Taxonomy" id="300844"/>
    <lineage>
        <taxon>Eukaryota</taxon>
        <taxon>Viridiplantae</taxon>
        <taxon>Streptophyta</taxon>
        <taxon>Embryophyta</taxon>
        <taxon>Tracheophyta</taxon>
        <taxon>Spermatophyta</taxon>
        <taxon>Magnoliopsida</taxon>
        <taxon>eudicotyledons</taxon>
        <taxon>Gunneridae</taxon>
        <taxon>Pentapetalae</taxon>
        <taxon>asterids</taxon>
        <taxon>lamiids</taxon>
        <taxon>Lamiales</taxon>
        <taxon>Pedaliaceae</taxon>
        <taxon>Sesamum</taxon>
    </lineage>
</organism>
<dbReference type="EMBL" id="JACGWO010000006">
    <property type="protein sequence ID" value="KAK4424674.1"/>
    <property type="molecule type" value="Genomic_DNA"/>
</dbReference>
<keyword evidence="2" id="KW-1185">Reference proteome</keyword>
<protein>
    <submittedName>
        <fullName evidence="1">Uncharacterized protein</fullName>
    </submittedName>
</protein>